<dbReference type="AlphaFoldDB" id="A0AAQ3RDI5"/>
<evidence type="ECO:0000313" key="1">
    <source>
        <dbReference type="EMBL" id="WVY91458.1"/>
    </source>
</evidence>
<keyword evidence="2" id="KW-1185">Reference proteome</keyword>
<gene>
    <name evidence="1" type="ORF">V8G54_036972</name>
</gene>
<proteinExistence type="predicted"/>
<dbReference type="EMBL" id="CP144690">
    <property type="protein sequence ID" value="WVY91458.1"/>
    <property type="molecule type" value="Genomic_DNA"/>
</dbReference>
<sequence length="177" mass="20360">MKDVWLFHTTKEEALVEKARSVRATQQQRRSLILTDLTVEIASRRNRCSVRRFQPQQLPLITAARNACSRGEDLSESQRSGSAARHPVAEAKNLLIGGRCRCVPLSQSQITLTGIDARNKTKRSLIEYNERKWERERKRFVLRATWTFLNRGGSASLHTLIYTRKMDDDDDDDDNGM</sequence>
<accession>A0AAQ3RDI5</accession>
<protein>
    <submittedName>
        <fullName evidence="1">Uncharacterized protein</fullName>
    </submittedName>
</protein>
<reference evidence="1 2" key="1">
    <citation type="journal article" date="2023" name="Life. Sci Alliance">
        <title>Evolutionary insights into 3D genome organization and epigenetic landscape of Vigna mungo.</title>
        <authorList>
            <person name="Junaid A."/>
            <person name="Singh B."/>
            <person name="Bhatia S."/>
        </authorList>
    </citation>
    <scope>NUCLEOTIDE SEQUENCE [LARGE SCALE GENOMIC DNA]</scope>
    <source>
        <strain evidence="1">Urdbean</strain>
    </source>
</reference>
<dbReference type="Proteomes" id="UP001374535">
    <property type="component" value="Chromosome 11"/>
</dbReference>
<name>A0AAQ3RDI5_VIGMU</name>
<evidence type="ECO:0000313" key="2">
    <source>
        <dbReference type="Proteomes" id="UP001374535"/>
    </source>
</evidence>
<organism evidence="1 2">
    <name type="scientific">Vigna mungo</name>
    <name type="common">Black gram</name>
    <name type="synonym">Phaseolus mungo</name>
    <dbReference type="NCBI Taxonomy" id="3915"/>
    <lineage>
        <taxon>Eukaryota</taxon>
        <taxon>Viridiplantae</taxon>
        <taxon>Streptophyta</taxon>
        <taxon>Embryophyta</taxon>
        <taxon>Tracheophyta</taxon>
        <taxon>Spermatophyta</taxon>
        <taxon>Magnoliopsida</taxon>
        <taxon>eudicotyledons</taxon>
        <taxon>Gunneridae</taxon>
        <taxon>Pentapetalae</taxon>
        <taxon>rosids</taxon>
        <taxon>fabids</taxon>
        <taxon>Fabales</taxon>
        <taxon>Fabaceae</taxon>
        <taxon>Papilionoideae</taxon>
        <taxon>50 kb inversion clade</taxon>
        <taxon>NPAAA clade</taxon>
        <taxon>indigoferoid/millettioid clade</taxon>
        <taxon>Phaseoleae</taxon>
        <taxon>Vigna</taxon>
    </lineage>
</organism>